<dbReference type="Pfam" id="PF13193">
    <property type="entry name" value="AMP-binding_C"/>
    <property type="match status" value="1"/>
</dbReference>
<evidence type="ECO:0000313" key="6">
    <source>
        <dbReference type="EMBL" id="QTD50299.1"/>
    </source>
</evidence>
<name>A0A8A4TJU6_SULCO</name>
<dbReference type="InterPro" id="IPR001242">
    <property type="entry name" value="Condensation_dom"/>
</dbReference>
<evidence type="ECO:0000256" key="1">
    <source>
        <dbReference type="ARBA" id="ARBA00001957"/>
    </source>
</evidence>
<dbReference type="Gene3D" id="3.30.559.10">
    <property type="entry name" value="Chloramphenicol acetyltransferase-like domain"/>
    <property type="match status" value="1"/>
</dbReference>
<dbReference type="GO" id="GO:0072330">
    <property type="term" value="P:monocarboxylic acid biosynthetic process"/>
    <property type="evidence" value="ECO:0007669"/>
    <property type="project" value="UniProtKB-ARBA"/>
</dbReference>
<feature type="domain" description="Carrier" evidence="5">
    <location>
        <begin position="816"/>
        <end position="891"/>
    </location>
</feature>
<evidence type="ECO:0000256" key="2">
    <source>
        <dbReference type="ARBA" id="ARBA00022450"/>
    </source>
</evidence>
<dbReference type="InterPro" id="IPR001031">
    <property type="entry name" value="Thioesterase"/>
</dbReference>
<proteinExistence type="predicted"/>
<dbReference type="GO" id="GO:0009239">
    <property type="term" value="P:enterobactin biosynthetic process"/>
    <property type="evidence" value="ECO:0007669"/>
    <property type="project" value="TreeGrafter"/>
</dbReference>
<dbReference type="Gene3D" id="3.40.50.12780">
    <property type="entry name" value="N-terminal domain of ligase-like"/>
    <property type="match status" value="3"/>
</dbReference>
<dbReference type="Gene3D" id="1.10.1200.10">
    <property type="entry name" value="ACP-like"/>
    <property type="match status" value="2"/>
</dbReference>
<dbReference type="InterPro" id="IPR000873">
    <property type="entry name" value="AMP-dep_synth/lig_dom"/>
</dbReference>
<dbReference type="SUPFAM" id="SSF47336">
    <property type="entry name" value="ACP-like"/>
    <property type="match status" value="2"/>
</dbReference>
<organism evidence="6 7">
    <name type="scientific">Sulfidibacter corallicola</name>
    <dbReference type="NCBI Taxonomy" id="2818388"/>
    <lineage>
        <taxon>Bacteria</taxon>
        <taxon>Pseudomonadati</taxon>
        <taxon>Acidobacteriota</taxon>
        <taxon>Holophagae</taxon>
        <taxon>Acanthopleuribacterales</taxon>
        <taxon>Acanthopleuribacteraceae</taxon>
        <taxon>Sulfidibacter</taxon>
    </lineage>
</organism>
<dbReference type="Gene3D" id="3.30.559.30">
    <property type="entry name" value="Nonribosomal peptide synthetase, condensation domain"/>
    <property type="match status" value="1"/>
</dbReference>
<dbReference type="PROSITE" id="PS00012">
    <property type="entry name" value="PHOSPHOPANTETHEINE"/>
    <property type="match status" value="1"/>
</dbReference>
<dbReference type="InterPro" id="IPR042099">
    <property type="entry name" value="ANL_N_sf"/>
</dbReference>
<dbReference type="Pfam" id="PF00668">
    <property type="entry name" value="Condensation"/>
    <property type="match status" value="1"/>
</dbReference>
<dbReference type="InterPro" id="IPR025714">
    <property type="entry name" value="Methyltranfer_dom"/>
</dbReference>
<dbReference type="SUPFAM" id="SSF53335">
    <property type="entry name" value="S-adenosyl-L-methionine-dependent methyltransferases"/>
    <property type="match status" value="1"/>
</dbReference>
<dbReference type="RefSeq" id="WP_237379929.1">
    <property type="nucleotide sequence ID" value="NZ_CP071793.1"/>
</dbReference>
<dbReference type="CDD" id="cd02440">
    <property type="entry name" value="AdoMet_MTases"/>
    <property type="match status" value="1"/>
</dbReference>
<dbReference type="InterPro" id="IPR023213">
    <property type="entry name" value="CAT-like_dom_sf"/>
</dbReference>
<dbReference type="NCBIfam" id="TIGR01733">
    <property type="entry name" value="AA-adenyl-dom"/>
    <property type="match status" value="1"/>
</dbReference>
<evidence type="ECO:0000313" key="7">
    <source>
        <dbReference type="Proteomes" id="UP000663929"/>
    </source>
</evidence>
<dbReference type="PROSITE" id="PS50075">
    <property type="entry name" value="CARRIER"/>
    <property type="match status" value="2"/>
</dbReference>
<dbReference type="InterPro" id="IPR020845">
    <property type="entry name" value="AMP-binding_CS"/>
</dbReference>
<dbReference type="InterPro" id="IPR029063">
    <property type="entry name" value="SAM-dependent_MTases_sf"/>
</dbReference>
<dbReference type="CDD" id="cd19531">
    <property type="entry name" value="LCL_NRPS-like"/>
    <property type="match status" value="1"/>
</dbReference>
<dbReference type="GO" id="GO:0009366">
    <property type="term" value="C:enterobactin synthetase complex"/>
    <property type="evidence" value="ECO:0007669"/>
    <property type="project" value="TreeGrafter"/>
</dbReference>
<dbReference type="Pfam" id="PF13847">
    <property type="entry name" value="Methyltransf_31"/>
    <property type="match status" value="1"/>
</dbReference>
<dbReference type="InterPro" id="IPR029058">
    <property type="entry name" value="AB_hydrolase_fold"/>
</dbReference>
<dbReference type="SUPFAM" id="SSF53474">
    <property type="entry name" value="alpha/beta-Hydrolases"/>
    <property type="match status" value="1"/>
</dbReference>
<keyword evidence="2" id="KW-0596">Phosphopantetheine</keyword>
<evidence type="ECO:0000256" key="4">
    <source>
        <dbReference type="SAM" id="MobiDB-lite"/>
    </source>
</evidence>
<keyword evidence="3" id="KW-0597">Phosphoprotein</keyword>
<dbReference type="KEGG" id="scor:J3U87_32340"/>
<dbReference type="InterPro" id="IPR036736">
    <property type="entry name" value="ACP-like_sf"/>
</dbReference>
<keyword evidence="7" id="KW-1185">Reference proteome</keyword>
<dbReference type="InterPro" id="IPR020806">
    <property type="entry name" value="PKS_PP-bd"/>
</dbReference>
<dbReference type="Pfam" id="PF00550">
    <property type="entry name" value="PP-binding"/>
    <property type="match status" value="2"/>
</dbReference>
<dbReference type="GO" id="GO:0047527">
    <property type="term" value="F:2,3-dihydroxybenzoate-serine ligase activity"/>
    <property type="evidence" value="ECO:0007669"/>
    <property type="project" value="TreeGrafter"/>
</dbReference>
<dbReference type="Gene3D" id="3.40.50.1820">
    <property type="entry name" value="alpha/beta hydrolase"/>
    <property type="match status" value="1"/>
</dbReference>
<accession>A0A8A4TJU6</accession>
<dbReference type="InterPro" id="IPR006162">
    <property type="entry name" value="Ppantetheine_attach_site"/>
</dbReference>
<dbReference type="InterPro" id="IPR010071">
    <property type="entry name" value="AA_adenyl_dom"/>
</dbReference>
<protein>
    <submittedName>
        <fullName evidence="6">Amino acid adenylation domain-containing protein</fullName>
    </submittedName>
</protein>
<dbReference type="Gene3D" id="3.30.300.30">
    <property type="match status" value="2"/>
</dbReference>
<dbReference type="Pfam" id="PF00975">
    <property type="entry name" value="Thioesterase"/>
    <property type="match status" value="1"/>
</dbReference>
<dbReference type="GO" id="GO:0005829">
    <property type="term" value="C:cytosol"/>
    <property type="evidence" value="ECO:0007669"/>
    <property type="project" value="TreeGrafter"/>
</dbReference>
<feature type="domain" description="Carrier" evidence="5">
    <location>
        <begin position="1874"/>
        <end position="1949"/>
    </location>
</feature>
<dbReference type="EMBL" id="CP071793">
    <property type="protein sequence ID" value="QTD50299.1"/>
    <property type="molecule type" value="Genomic_DNA"/>
</dbReference>
<dbReference type="PANTHER" id="PTHR45527">
    <property type="entry name" value="NONRIBOSOMAL PEPTIDE SYNTHETASE"/>
    <property type="match status" value="1"/>
</dbReference>
<dbReference type="Proteomes" id="UP000663929">
    <property type="component" value="Chromosome"/>
</dbReference>
<dbReference type="InterPro" id="IPR045851">
    <property type="entry name" value="AMP-bd_C_sf"/>
</dbReference>
<dbReference type="Pfam" id="PF00501">
    <property type="entry name" value="AMP-binding"/>
    <property type="match status" value="3"/>
</dbReference>
<dbReference type="FunFam" id="1.10.1200.10:FF:000016">
    <property type="entry name" value="Non-ribosomal peptide synthase"/>
    <property type="match status" value="1"/>
</dbReference>
<dbReference type="InterPro" id="IPR020802">
    <property type="entry name" value="TesA-like"/>
</dbReference>
<dbReference type="GO" id="GO:0043041">
    <property type="term" value="P:amino acid activation for nonribosomal peptide biosynthetic process"/>
    <property type="evidence" value="ECO:0007669"/>
    <property type="project" value="TreeGrafter"/>
</dbReference>
<dbReference type="SUPFAM" id="SSF52777">
    <property type="entry name" value="CoA-dependent acyltransferases"/>
    <property type="match status" value="2"/>
</dbReference>
<dbReference type="CDD" id="cd05930">
    <property type="entry name" value="A_NRPS"/>
    <property type="match status" value="2"/>
</dbReference>
<reference evidence="6" key="1">
    <citation type="submission" date="2021-03" db="EMBL/GenBank/DDBJ databases">
        <title>Acanthopleuribacteraceae sp. M133.</title>
        <authorList>
            <person name="Wang G."/>
        </authorList>
    </citation>
    <scope>NUCLEOTIDE SEQUENCE</scope>
    <source>
        <strain evidence="6">M133</strain>
    </source>
</reference>
<dbReference type="SMART" id="SM00823">
    <property type="entry name" value="PKS_PP"/>
    <property type="match status" value="2"/>
</dbReference>
<dbReference type="InterPro" id="IPR009081">
    <property type="entry name" value="PP-bd_ACP"/>
</dbReference>
<gene>
    <name evidence="6" type="ORF">J3U87_32340</name>
</gene>
<comment type="cofactor">
    <cofactor evidence="1">
        <name>pantetheine 4'-phosphate</name>
        <dbReference type="ChEBI" id="CHEBI:47942"/>
    </cofactor>
</comment>
<dbReference type="PROSITE" id="PS00455">
    <property type="entry name" value="AMP_BINDING"/>
    <property type="match status" value="1"/>
</dbReference>
<dbReference type="SMART" id="SM00824">
    <property type="entry name" value="PKS_TE"/>
    <property type="match status" value="1"/>
</dbReference>
<feature type="region of interest" description="Disordered" evidence="4">
    <location>
        <begin position="1"/>
        <end position="28"/>
    </location>
</feature>
<evidence type="ECO:0000259" key="5">
    <source>
        <dbReference type="PROSITE" id="PS50075"/>
    </source>
</evidence>
<dbReference type="SUPFAM" id="SSF56801">
    <property type="entry name" value="Acetyl-CoA synthetase-like"/>
    <property type="match status" value="2"/>
</dbReference>
<dbReference type="PANTHER" id="PTHR45527:SF1">
    <property type="entry name" value="FATTY ACID SYNTHASE"/>
    <property type="match status" value="1"/>
</dbReference>
<sequence>MKLSSFKLIDADPSSTPTVTGPKRPYPTTTLDRAMADQARRTPRAVAVRCGKKVCTYADADHNADRLAALLGRLGLERGDRIGVLYDRTLDLPAWLIGIARAGCVWVPLEPNLPEPRLAHMLRDSGARALVFSARHTHLANRFHWSCTELRHLICPEVDRVRLLPDPPSELAKRELWEFIGARAEDDIQGGGWTSSFTGEPFSKEEMREYADNAHAKVAALLTPNTRVLEIGCASGITMLRLAPEVGSYLGIDFSAPILKKTGEMVQRKRWDHVQLECLAAEEIDRLADRGPFDLIVINSVVQSFAGLNTFYAVLEKAMALLTSGGHVFIGDVMDLDRKEALERDLCAAQRAAGPDATIKTDWSQELFLSRTCLEHLPHLFPEIAQVTCTEKRGDLRNELTDYRFDALLRLDRETAGGAGEGSPLKCLWERRHLLEHDAVGPFCSIDGSATHEDPCYLIYTSGTTGRQKGVPISHRNLMNYLAWAVETYFDKRPRDMALCTSIGFDLTITSLFAPLLCGGAVAVFPERDPGQVLTAVFTERPVPHFVKLTPSHVSLLADLALPAVAVEGLILGGEALTPAHVTCLRGLNPAMRIFNEYGPTETTVGCTMAEIGLEPRALEGGSLSIGLPIANTEVLVLDLFGNPVPRGVAGELCIAGDGVARGYWNDAGKTEEKFVPHPLASGRCMYRTGDRARWCDDGDLVYLGRLDRQVKIRGNRIELDEIGAVLRELGRVEDAVVLLKFDCAGEPRLCAYVVGSGSLDPADLRRQLSTRLLDVMVPERFVQVDRFPLNANGKVEFGALPEPVFTTDGEATRVAPRFPLERRLHDIWVDILGFRDFGVTDDFFTIGGHSLRATRLVARLRACFERPVDLAVVFENPTIATQAARIAELARDRFSQIPRAAPRAGWPENHWPLSPGQRRLWVLCALERESVAYNMPMVLRLQGSLNEGALQSAFADLAERHESLRTRFVALHGEPWQIVEPSVEVPIRWTDLREAERPEDAARELLADDAETAFDLTCAPLLRVHVVRLGDADHLLFVNQHHIVGDGWSTGILARDFGQYYRHHHAGLASDLPALPMQYRDYAVWLGERPDLWRDLRAYWHRKLEGPLPRLDLPLDFPRPGVASFRGATAHIQLSRPLLAALEGFARAQGGSLFALLVAAVKLVLGRMADQRDLIVGSPVAGRPHPNLEDQVGFFANTLVLRDSLDPDLTLEAWFARVAQTVREALVHQMMPLDQLIDELDLAREPGRQPLFDVMVVLQDSDGGRLDLGELAMDAFPIPRRTAKFDLLFNFAAVESGLMLELEYGADLFLPSRIEDLLQQVEAVLAQWPRSGKRRIRNLAMVPDARARAWTARGTGHPARIEANIVARFEEQARWNPTRTAWVEPTASWTYAGLAREVEMLATWLRDHRDVRVGQVVAVRLPRTATLPLYLLAILKAGAVYFYLDPQMPERRQEQLLRTADPALVLTDPDDTLAPQTNWVDVGRTPWLEEQVVPRGLPVPDPSAPAYLVFTSGSTGEPKAVWGTHRCLANLSHWSIRTLGPGLTWAQYASPSFDVSVQEMLAALVGGGTLVALSDRDRLELATLCRRLKVQRIAVLAMPYSALRLFLEGAGDAFLPELRHLITSGEQPRMDADLCAFLARHPNLAFHNQYGPSETHVVSAWTLAPGDSTDEALPPLGEPLPGCGMWIVDRFGALCPRGVSGELVLAGDHLALGYLNRPGLTADRFRPHPFREGERAYHTGDRCMLDFDDRFRFLGRMDDQVKIRGYRVEPGEVEAVLARATGTTQVAVVTVDRDTRPRLVAFVAGESDRERALREGLARELPDYLLPDRIWCEPSLPRLATGKLDRCALTALATERLVSVPETGNAEGGDAPAIDSPLVEALAAIWREVLRVEPVAPDADFFALGGTSLLAVKVVARIRAQLGLEVPLMLVFQAPTVRALAAGLETLTRYRTLIGAERVLTFGESDAAPLFALPPVLGFGAVYAGLAEAMPGRVVHAFDYIEEEDRLERYAVQMTRLQPSGPVRLLGFSAGGFLAYALAAHLEKRGRDVADLILLDCRRPDRELHDDPNALRRRIEADVADHLALCREDAQVAELMRDAFIRDTVVHRLRGYLRFYYHRVPREPLAARITFIAAEDLPEGDGALALWRDLAGAGLRVVDGAGPHSMMLAPPHLSENARIVEALLDSPTK</sequence>
<dbReference type="GO" id="GO:0031177">
    <property type="term" value="F:phosphopantetheine binding"/>
    <property type="evidence" value="ECO:0007669"/>
    <property type="project" value="InterPro"/>
</dbReference>
<evidence type="ECO:0000256" key="3">
    <source>
        <dbReference type="ARBA" id="ARBA00022553"/>
    </source>
</evidence>
<dbReference type="InterPro" id="IPR025110">
    <property type="entry name" value="AMP-bd_C"/>
</dbReference>
<dbReference type="Gene3D" id="3.40.50.150">
    <property type="entry name" value="Vaccinia Virus protein VP39"/>
    <property type="match status" value="1"/>
</dbReference>